<dbReference type="HOGENOM" id="CLU_940706_0_0_1"/>
<evidence type="ECO:0000256" key="1">
    <source>
        <dbReference type="SAM" id="MobiDB-lite"/>
    </source>
</evidence>
<evidence type="ECO:0000313" key="3">
    <source>
        <dbReference type="Proteomes" id="UP000054248"/>
    </source>
</evidence>
<proteinExistence type="predicted"/>
<organism evidence="2 3">
    <name type="scientific">Tulasnella calospora MUT 4182</name>
    <dbReference type="NCBI Taxonomy" id="1051891"/>
    <lineage>
        <taxon>Eukaryota</taxon>
        <taxon>Fungi</taxon>
        <taxon>Dikarya</taxon>
        <taxon>Basidiomycota</taxon>
        <taxon>Agaricomycotina</taxon>
        <taxon>Agaricomycetes</taxon>
        <taxon>Cantharellales</taxon>
        <taxon>Tulasnellaceae</taxon>
        <taxon>Tulasnella</taxon>
    </lineage>
</organism>
<protein>
    <submittedName>
        <fullName evidence="2">Uncharacterized protein</fullName>
    </submittedName>
</protein>
<gene>
    <name evidence="2" type="ORF">M407DRAFT_88228</name>
</gene>
<dbReference type="Proteomes" id="UP000054248">
    <property type="component" value="Unassembled WGS sequence"/>
</dbReference>
<dbReference type="AlphaFoldDB" id="A0A0C3QYZ0"/>
<evidence type="ECO:0000313" key="2">
    <source>
        <dbReference type="EMBL" id="KIO34579.1"/>
    </source>
</evidence>
<keyword evidence="3" id="KW-1185">Reference proteome</keyword>
<name>A0A0C3QYZ0_9AGAM</name>
<feature type="region of interest" description="Disordered" evidence="1">
    <location>
        <begin position="1"/>
        <end position="203"/>
    </location>
</feature>
<sequence>MSKKRVHSDSESDDDGYIEATASGSTRGLTRRAPKRQAAVGVAQAVRSVAQNEAQSESDDEYEGSRGLGDDISGDEHASMAAKKSGPSTRINNKRRVDSDDDSDDEPSASPSANDEPITKSVQKSKGRIPQPNSAKPRKSLKDERSTTRPVPQEGTSTKKPGLPKRPSLPSSTQIATPALIKKPSSRPTEANLSGSRDLDLTNPATMMSLFKSTVVTSVTKEQQPGVYETLRAEARKTREAESKNSFDLMAPSEKIRAFESCLEGMGVWPLPQVLLQPLLGPSGQVPATGPANASQ</sequence>
<feature type="compositionally biased region" description="Low complexity" evidence="1">
    <location>
        <begin position="37"/>
        <end position="51"/>
    </location>
</feature>
<dbReference type="EMBL" id="KN822942">
    <property type="protein sequence ID" value="KIO34579.1"/>
    <property type="molecule type" value="Genomic_DNA"/>
</dbReference>
<feature type="compositionally biased region" description="Polar residues" evidence="1">
    <location>
        <begin position="148"/>
        <end position="159"/>
    </location>
</feature>
<dbReference type="OrthoDB" id="3261721at2759"/>
<feature type="compositionally biased region" description="Polar residues" evidence="1">
    <location>
        <begin position="186"/>
        <end position="195"/>
    </location>
</feature>
<accession>A0A0C3QYZ0</accession>
<reference evidence="3" key="2">
    <citation type="submission" date="2015-01" db="EMBL/GenBank/DDBJ databases">
        <title>Evolutionary Origins and Diversification of the Mycorrhizal Mutualists.</title>
        <authorList>
            <consortium name="DOE Joint Genome Institute"/>
            <consortium name="Mycorrhizal Genomics Consortium"/>
            <person name="Kohler A."/>
            <person name="Kuo A."/>
            <person name="Nagy L.G."/>
            <person name="Floudas D."/>
            <person name="Copeland A."/>
            <person name="Barry K.W."/>
            <person name="Cichocki N."/>
            <person name="Veneault-Fourrey C."/>
            <person name="LaButti K."/>
            <person name="Lindquist E.A."/>
            <person name="Lipzen A."/>
            <person name="Lundell T."/>
            <person name="Morin E."/>
            <person name="Murat C."/>
            <person name="Riley R."/>
            <person name="Ohm R."/>
            <person name="Sun H."/>
            <person name="Tunlid A."/>
            <person name="Henrissat B."/>
            <person name="Grigoriev I.V."/>
            <person name="Hibbett D.S."/>
            <person name="Martin F."/>
        </authorList>
    </citation>
    <scope>NUCLEOTIDE SEQUENCE [LARGE SCALE GENOMIC DNA]</scope>
    <source>
        <strain evidence="3">MUT 4182</strain>
    </source>
</reference>
<reference evidence="2 3" key="1">
    <citation type="submission" date="2014-04" db="EMBL/GenBank/DDBJ databases">
        <authorList>
            <consortium name="DOE Joint Genome Institute"/>
            <person name="Kuo A."/>
            <person name="Girlanda M."/>
            <person name="Perotto S."/>
            <person name="Kohler A."/>
            <person name="Nagy L.G."/>
            <person name="Floudas D."/>
            <person name="Copeland A."/>
            <person name="Barry K.W."/>
            <person name="Cichocki N."/>
            <person name="Veneault-Fourrey C."/>
            <person name="LaButti K."/>
            <person name="Lindquist E.A."/>
            <person name="Lipzen A."/>
            <person name="Lundell T."/>
            <person name="Morin E."/>
            <person name="Murat C."/>
            <person name="Sun H."/>
            <person name="Tunlid A."/>
            <person name="Henrissat B."/>
            <person name="Grigoriev I.V."/>
            <person name="Hibbett D.S."/>
            <person name="Martin F."/>
            <person name="Nordberg H.P."/>
            <person name="Cantor M.N."/>
            <person name="Hua S.X."/>
        </authorList>
    </citation>
    <scope>NUCLEOTIDE SEQUENCE [LARGE SCALE GENOMIC DNA]</scope>
    <source>
        <strain evidence="2 3">MUT 4182</strain>
    </source>
</reference>